<comment type="pathway">
    <text evidence="3">Protein modification; protein glycosylation.</text>
</comment>
<protein>
    <recommendedName>
        <fullName evidence="5">dolichyl-phosphate-mannose--protein mannosyltransferase</fullName>
        <ecNumber evidence="5">2.4.1.109</ecNumber>
    </recommendedName>
</protein>
<feature type="transmembrane region" description="Helical" evidence="14">
    <location>
        <begin position="282"/>
        <end position="301"/>
    </location>
</feature>
<evidence type="ECO:0000256" key="11">
    <source>
        <dbReference type="ARBA" id="ARBA00022989"/>
    </source>
</evidence>
<evidence type="ECO:0000256" key="7">
    <source>
        <dbReference type="ARBA" id="ARBA00022692"/>
    </source>
</evidence>
<evidence type="ECO:0000256" key="2">
    <source>
        <dbReference type="ARBA" id="ARBA00004240"/>
    </source>
</evidence>
<dbReference type="AlphaFoldDB" id="A0A913YTB1"/>
<feature type="repeat" description="TPR" evidence="13">
    <location>
        <begin position="373"/>
        <end position="406"/>
    </location>
</feature>
<feature type="transmembrane region" description="Helical" evidence="14">
    <location>
        <begin position="206"/>
        <end position="223"/>
    </location>
</feature>
<comment type="similarity">
    <text evidence="4">Belongs to the TMTC family.</text>
</comment>
<evidence type="ECO:0000256" key="4">
    <source>
        <dbReference type="ARBA" id="ARBA00007882"/>
    </source>
</evidence>
<keyword evidence="9 13" id="KW-0802">TPR repeat</keyword>
<organism evidence="16 17">
    <name type="scientific">Exaiptasia diaphana</name>
    <name type="common">Tropical sea anemone</name>
    <name type="synonym">Aiptasia pulchella</name>
    <dbReference type="NCBI Taxonomy" id="2652724"/>
    <lineage>
        <taxon>Eukaryota</taxon>
        <taxon>Metazoa</taxon>
        <taxon>Cnidaria</taxon>
        <taxon>Anthozoa</taxon>
        <taxon>Hexacorallia</taxon>
        <taxon>Actiniaria</taxon>
        <taxon>Aiptasiidae</taxon>
        <taxon>Exaiptasia</taxon>
    </lineage>
</organism>
<evidence type="ECO:0000256" key="8">
    <source>
        <dbReference type="ARBA" id="ARBA00022737"/>
    </source>
</evidence>
<dbReference type="PROSITE" id="PS50005">
    <property type="entry name" value="TPR"/>
    <property type="match status" value="5"/>
</dbReference>
<evidence type="ECO:0000256" key="13">
    <source>
        <dbReference type="PROSITE-ProRule" id="PRU00339"/>
    </source>
</evidence>
<reference evidence="16" key="1">
    <citation type="submission" date="2022-11" db="UniProtKB">
        <authorList>
            <consortium name="EnsemblMetazoa"/>
        </authorList>
    </citation>
    <scope>IDENTIFICATION</scope>
</reference>
<dbReference type="Pfam" id="PF13432">
    <property type="entry name" value="TPR_16"/>
    <property type="match status" value="2"/>
</dbReference>
<accession>A0A913YTB1</accession>
<keyword evidence="8" id="KW-0677">Repeat</keyword>
<feature type="repeat" description="TPR" evidence="13">
    <location>
        <begin position="512"/>
        <end position="545"/>
    </location>
</feature>
<evidence type="ECO:0000256" key="12">
    <source>
        <dbReference type="ARBA" id="ARBA00023136"/>
    </source>
</evidence>
<feature type="repeat" description="TPR" evidence="13">
    <location>
        <begin position="546"/>
        <end position="579"/>
    </location>
</feature>
<evidence type="ECO:0000259" key="15">
    <source>
        <dbReference type="Pfam" id="PF08409"/>
    </source>
</evidence>
<dbReference type="GO" id="GO:0005789">
    <property type="term" value="C:endoplasmic reticulum membrane"/>
    <property type="evidence" value="ECO:0007669"/>
    <property type="project" value="TreeGrafter"/>
</dbReference>
<feature type="domain" description="DUF1736" evidence="15">
    <location>
        <begin position="264"/>
        <end position="336"/>
    </location>
</feature>
<evidence type="ECO:0000313" key="17">
    <source>
        <dbReference type="Proteomes" id="UP000887567"/>
    </source>
</evidence>
<evidence type="ECO:0000256" key="9">
    <source>
        <dbReference type="ARBA" id="ARBA00022803"/>
    </source>
</evidence>
<dbReference type="EnsemblMetazoa" id="XM_028661535.1">
    <property type="protein sequence ID" value="XP_028517336.1"/>
    <property type="gene ID" value="LOC110247125"/>
</dbReference>
<name>A0A913YTB1_EXADI</name>
<evidence type="ECO:0000256" key="6">
    <source>
        <dbReference type="ARBA" id="ARBA00022679"/>
    </source>
</evidence>
<feature type="repeat" description="TPR" evidence="13">
    <location>
        <begin position="444"/>
        <end position="477"/>
    </location>
</feature>
<dbReference type="PROSITE" id="PS51257">
    <property type="entry name" value="PROKAR_LIPOPROTEIN"/>
    <property type="match status" value="1"/>
</dbReference>
<dbReference type="GO" id="GO:0004169">
    <property type="term" value="F:dolichyl-phosphate-mannose-protein mannosyltransferase activity"/>
    <property type="evidence" value="ECO:0007669"/>
    <property type="project" value="UniProtKB-EC"/>
</dbReference>
<keyword evidence="10" id="KW-0256">Endoplasmic reticulum</keyword>
<dbReference type="InterPro" id="IPR052384">
    <property type="entry name" value="TMTC_O-mannosyltransferase"/>
</dbReference>
<feature type="transmembrane region" description="Helical" evidence="14">
    <location>
        <begin position="105"/>
        <end position="132"/>
    </location>
</feature>
<feature type="transmembrane region" description="Helical" evidence="14">
    <location>
        <begin position="244"/>
        <end position="262"/>
    </location>
</feature>
<dbReference type="EC" id="2.4.1.109" evidence="5"/>
<dbReference type="InterPro" id="IPR019734">
    <property type="entry name" value="TPR_rpt"/>
</dbReference>
<keyword evidence="11 14" id="KW-1133">Transmembrane helix</keyword>
<evidence type="ECO:0000256" key="14">
    <source>
        <dbReference type="SAM" id="Phobius"/>
    </source>
</evidence>
<evidence type="ECO:0000256" key="1">
    <source>
        <dbReference type="ARBA" id="ARBA00004141"/>
    </source>
</evidence>
<dbReference type="PANTHER" id="PTHR44216:SF3">
    <property type="entry name" value="PROTEIN O-MANNOSYL-TRANSFERASE TMTC2"/>
    <property type="match status" value="1"/>
</dbReference>
<dbReference type="OrthoDB" id="1658288at2759"/>
<comment type="subcellular location">
    <subcellularLocation>
        <location evidence="2">Endoplasmic reticulum</location>
    </subcellularLocation>
    <subcellularLocation>
        <location evidence="1">Membrane</location>
        <topology evidence="1">Multi-pass membrane protein</topology>
    </subcellularLocation>
</comment>
<evidence type="ECO:0000256" key="3">
    <source>
        <dbReference type="ARBA" id="ARBA00004922"/>
    </source>
</evidence>
<feature type="repeat" description="TPR" evidence="13">
    <location>
        <begin position="410"/>
        <end position="443"/>
    </location>
</feature>
<keyword evidence="7 14" id="KW-0812">Transmembrane</keyword>
<feature type="transmembrane region" description="Helical" evidence="14">
    <location>
        <begin position="144"/>
        <end position="163"/>
    </location>
</feature>
<dbReference type="SUPFAM" id="SSF48452">
    <property type="entry name" value="TPR-like"/>
    <property type="match status" value="1"/>
</dbReference>
<dbReference type="InterPro" id="IPR011990">
    <property type="entry name" value="TPR-like_helical_dom_sf"/>
</dbReference>
<dbReference type="RefSeq" id="XP_028517336.1">
    <property type="nucleotide sequence ID" value="XM_028661535.1"/>
</dbReference>
<feature type="transmembrane region" description="Helical" evidence="14">
    <location>
        <begin position="184"/>
        <end position="200"/>
    </location>
</feature>
<dbReference type="Pfam" id="PF08409">
    <property type="entry name" value="TMTC_DUF1736"/>
    <property type="match status" value="1"/>
</dbReference>
<dbReference type="InterPro" id="IPR013618">
    <property type="entry name" value="TMTC_DUF1736"/>
</dbReference>
<dbReference type="Pfam" id="PF13181">
    <property type="entry name" value="TPR_8"/>
    <property type="match status" value="1"/>
</dbReference>
<keyword evidence="17" id="KW-1185">Reference proteome</keyword>
<evidence type="ECO:0000313" key="16">
    <source>
        <dbReference type="EnsemblMetazoa" id="XP_028517336.1"/>
    </source>
</evidence>
<dbReference type="OMA" id="PHNYALQ"/>
<keyword evidence="6" id="KW-0808">Transferase</keyword>
<dbReference type="PANTHER" id="PTHR44216">
    <property type="entry name" value="PROTEIN O-MANNOSYL-TRANSFERASE TMTC2"/>
    <property type="match status" value="1"/>
</dbReference>
<sequence length="601" mass="67677">MDEKTWSRCYTGLIVVIVGLGCYLNTLNSDFVYDDSRAIQNNTDLRSTTPWVNLLYNDFWGTPLTHSGSHKSYRPLCVASFRLNYAINGLNPAGYHAINAVLHSIVCLLVVVLCYAMVLSHHASLIAGLLFATHPIHTEAVAGIVGRADIGACLFFIAALLSYMSACPYYDTRLENISEPKKTNWKWLLVSLLFSAASMLTKEQGITVLGVCVVFEFIAVSRINSQCFKASLRKAISGGLVPRVLCLIITSLCLLSLRFILMGNTTPDFSNSDNPAANSDSFQTRALTFLYLPAFNFWLLLCPRTLSFDWSMDAIPLVQSIFDWRNSLSIIFYSCLFALGISALRRVNLVLRNASTLSEHGLKDPKAHTTAVHKIKYNLGRILADKGNLKDAFEVYHDAVRTLPSHVEPHSLYNMVGEAYNKAGMPEQAEKWYKMSIQSKPDHVPAHLTLAKHYGKTNRVQEALNLFRRAQQLQPNDYSVWTHFGQFLYERRNIASAAEMFVKASYLKRDDFDIVFTAANYLREAGQKEKSREYFTKAARIDPQNPIAHMNLGAIHHVLGDYEQGEKSYLMALKLKPGDEMTQENLKKLRALKTKKSKKTK</sequence>
<dbReference type="KEGG" id="epa:110247125"/>
<feature type="transmembrane region" description="Helical" evidence="14">
    <location>
        <begin position="322"/>
        <end position="344"/>
    </location>
</feature>
<keyword evidence="12 14" id="KW-0472">Membrane</keyword>
<dbReference type="SMART" id="SM00028">
    <property type="entry name" value="TPR"/>
    <property type="match status" value="6"/>
</dbReference>
<dbReference type="GeneID" id="110247125"/>
<evidence type="ECO:0000256" key="5">
    <source>
        <dbReference type="ARBA" id="ARBA00012839"/>
    </source>
</evidence>
<dbReference type="Proteomes" id="UP000887567">
    <property type="component" value="Unplaced"/>
</dbReference>
<proteinExistence type="inferred from homology"/>
<dbReference type="Gene3D" id="1.25.40.10">
    <property type="entry name" value="Tetratricopeptide repeat domain"/>
    <property type="match status" value="1"/>
</dbReference>
<evidence type="ECO:0000256" key="10">
    <source>
        <dbReference type="ARBA" id="ARBA00022824"/>
    </source>
</evidence>